<dbReference type="HOGENOM" id="CLU_3353792_0_0_2"/>
<dbReference type="Proteomes" id="UP000028501">
    <property type="component" value="Chromosome"/>
</dbReference>
<proteinExistence type="predicted"/>
<name>A0A075W9S4_ARCFL</name>
<evidence type="ECO:0000313" key="2">
    <source>
        <dbReference type="Proteomes" id="UP000028501"/>
    </source>
</evidence>
<evidence type="ECO:0000313" key="1">
    <source>
        <dbReference type="EMBL" id="AIG97120.1"/>
    </source>
</evidence>
<organism evidence="1 2">
    <name type="scientific">Archaeoglobus fulgidus DSM 8774</name>
    <dbReference type="NCBI Taxonomy" id="1344584"/>
    <lineage>
        <taxon>Archaea</taxon>
        <taxon>Methanobacteriati</taxon>
        <taxon>Methanobacteriota</taxon>
        <taxon>Archaeoglobi</taxon>
        <taxon>Archaeoglobales</taxon>
        <taxon>Archaeoglobaceae</taxon>
        <taxon>Archaeoglobus</taxon>
    </lineage>
</organism>
<dbReference type="EMBL" id="CP006577">
    <property type="protein sequence ID" value="AIG97120.1"/>
    <property type="molecule type" value="Genomic_DNA"/>
</dbReference>
<accession>A0A075W9S4</accession>
<protein>
    <submittedName>
        <fullName evidence="1">Uncharacterized protein</fullName>
    </submittedName>
</protein>
<sequence length="36" mass="4190">MDAPDPEKPIEVYLNEKKVAEIVIRKAETKVTKRHL</sequence>
<reference evidence="1 2" key="1">
    <citation type="submission" date="2013-07" db="EMBL/GenBank/DDBJ databases">
        <title>Genome of Archaeoglobus fulgidus.</title>
        <authorList>
            <person name="Fiebig A."/>
            <person name="Birkeland N.-K."/>
        </authorList>
    </citation>
    <scope>NUCLEOTIDE SEQUENCE [LARGE SCALE GENOMIC DNA]</scope>
    <source>
        <strain evidence="1 2">DSM 8774</strain>
    </source>
</reference>
<dbReference type="AlphaFoldDB" id="A0A075W9S4"/>
<dbReference type="KEGG" id="afg:AFULGI_00002940"/>
<gene>
    <name evidence="1" type="ORF">AFULGI_00002940</name>
</gene>